<dbReference type="PhylomeDB" id="B8MN03"/>
<evidence type="ECO:0000313" key="2">
    <source>
        <dbReference type="EMBL" id="EED13952.1"/>
    </source>
</evidence>
<reference evidence="3" key="1">
    <citation type="journal article" date="2015" name="Genome Announc.">
        <title>Genome sequence of the AIDS-associated pathogen Penicillium marneffei (ATCC18224) and its near taxonomic relative Talaromyces stipitatus (ATCC10500).</title>
        <authorList>
            <person name="Nierman W.C."/>
            <person name="Fedorova-Abrams N.D."/>
            <person name="Andrianopoulos A."/>
        </authorList>
    </citation>
    <scope>NUCLEOTIDE SEQUENCE [LARGE SCALE GENOMIC DNA]</scope>
    <source>
        <strain evidence="3">ATCC 10500 / CBS 375.48 / QM 6759 / NRRL 1006</strain>
    </source>
</reference>
<dbReference type="VEuPathDB" id="FungiDB:TSTA_101880"/>
<sequence length="152" mass="17194">LIAMILQLPDQTVLVVLVYVEGNSEEVLTSAIRLLRSLVADIQGRGGIWIDVLIIGDFNRHNQLWGGDEISSARQREADNLINYMSENSLHSLLPRGTKIWQLGDREIIIDLVLALIELAEEMIQCSIHYINHGSDYQVIETEFDISVLDRP</sequence>
<dbReference type="OrthoDB" id="4226558at2759"/>
<dbReference type="STRING" id="441959.B8MN03"/>
<evidence type="ECO:0000259" key="1">
    <source>
        <dbReference type="Pfam" id="PF14529"/>
    </source>
</evidence>
<organism evidence="2 3">
    <name type="scientific">Talaromyces stipitatus (strain ATCC 10500 / CBS 375.48 / QM 6759 / NRRL 1006)</name>
    <name type="common">Penicillium stipitatum</name>
    <dbReference type="NCBI Taxonomy" id="441959"/>
    <lineage>
        <taxon>Eukaryota</taxon>
        <taxon>Fungi</taxon>
        <taxon>Dikarya</taxon>
        <taxon>Ascomycota</taxon>
        <taxon>Pezizomycotina</taxon>
        <taxon>Eurotiomycetes</taxon>
        <taxon>Eurotiomycetidae</taxon>
        <taxon>Eurotiales</taxon>
        <taxon>Trichocomaceae</taxon>
        <taxon>Talaromyces</taxon>
        <taxon>Talaromyces sect. Talaromyces</taxon>
    </lineage>
</organism>
<dbReference type="GO" id="GO:0003824">
    <property type="term" value="F:catalytic activity"/>
    <property type="evidence" value="ECO:0007669"/>
    <property type="project" value="InterPro"/>
</dbReference>
<dbReference type="GeneID" id="8099233"/>
<dbReference type="HOGENOM" id="CLU_128543_0_0_1"/>
<feature type="domain" description="Endonuclease/exonuclease/phosphatase" evidence="1">
    <location>
        <begin position="14"/>
        <end position="140"/>
    </location>
</feature>
<dbReference type="InterPro" id="IPR036691">
    <property type="entry name" value="Endo/exonu/phosph_ase_sf"/>
</dbReference>
<dbReference type="SUPFAM" id="SSF56219">
    <property type="entry name" value="DNase I-like"/>
    <property type="match status" value="1"/>
</dbReference>
<evidence type="ECO:0000313" key="3">
    <source>
        <dbReference type="Proteomes" id="UP000001745"/>
    </source>
</evidence>
<dbReference type="Proteomes" id="UP000001745">
    <property type="component" value="Unassembled WGS sequence"/>
</dbReference>
<dbReference type="Gene3D" id="3.60.10.10">
    <property type="entry name" value="Endonuclease/exonuclease/phosphatase"/>
    <property type="match status" value="1"/>
</dbReference>
<name>B8MN03_TALSN</name>
<proteinExistence type="predicted"/>
<dbReference type="eggNOG" id="KOG1075">
    <property type="taxonomic scope" value="Eukaryota"/>
</dbReference>
<feature type="non-terminal residue" evidence="2">
    <location>
        <position position="1"/>
    </location>
</feature>
<dbReference type="AlphaFoldDB" id="B8MN03"/>
<dbReference type="InterPro" id="IPR005135">
    <property type="entry name" value="Endo/exonuclease/phosphatase"/>
</dbReference>
<feature type="non-terminal residue" evidence="2">
    <location>
        <position position="152"/>
    </location>
</feature>
<protein>
    <recommendedName>
        <fullName evidence="1">Endonuclease/exonuclease/phosphatase domain-containing protein</fullName>
    </recommendedName>
</protein>
<keyword evidence="3" id="KW-1185">Reference proteome</keyword>
<gene>
    <name evidence="2" type="ORF">TSTA_101880</name>
</gene>
<dbReference type="RefSeq" id="XP_002486190.1">
    <property type="nucleotide sequence ID" value="XM_002486145.1"/>
</dbReference>
<accession>B8MN03</accession>
<dbReference type="EMBL" id="EQ962658">
    <property type="protein sequence ID" value="EED13952.1"/>
    <property type="molecule type" value="Genomic_DNA"/>
</dbReference>
<dbReference type="Pfam" id="PF14529">
    <property type="entry name" value="Exo_endo_phos_2"/>
    <property type="match status" value="1"/>
</dbReference>
<dbReference type="InParanoid" id="B8MN03"/>